<accession>A0A162M459</accession>
<dbReference type="EMBL" id="AZHC01000002">
    <property type="protein sequence ID" value="OAA50350.1"/>
    <property type="molecule type" value="Genomic_DNA"/>
</dbReference>
<feature type="domain" description="DUF8004" evidence="2">
    <location>
        <begin position="205"/>
        <end position="296"/>
    </location>
</feature>
<sequence length="861" mass="96508">MPVPQTPAVVAPKLRSRQSRVGHGSYRDVTESMAFTSSSKLRHWDGTKRACTSWDGLRKDYDLWVSNGNCLVYLHSNEATKDGHSAKRPVFKIPFSLLLTTKCYPLIERFLVINKSEERGFGTPRTPGEIHKWHRLNPNRTVELYMPAPPFAEKKQVRRHQLLVRNFFAWVLRRPLVGEELGEALIGLLNCMHEYRSGVKVDNTADMTAFLDEKGYLCLTGQPDHALAVLQLAEKFCIKDLYLQALAHCVGMRDMLSGRRGFQQTSSATRTLIHEKGDELKTRLNRASTMLSDFLEEELSETHLGIPMGLRAHLERFRSFLLSFYATSLGYYPPRSFDASTYRALARDFNALYNLLVDEAYSSSEAMPSVAAGGICTLQLIQSFDTHSNFEPMDHPLPKLPHSGPQPRTKRMAWLSRSPKQRADDRQLGHVALVTASNWKQDSFENNLVRAYRNFEEDCALARKRLGKHERVSLVDGRKVRWILIYAIRQTLRYAAQRPPSVRDDLKARYLVTIAKDTMPPWQDRVDSKDLQRSQTEPALNRPSKMQEAEMTTAVDRLEIKPDIDYFALTHREDSRPPRSRRASLPPLTETPVVLSRTSSLKQVLSRSSTIRRSVRRLKQSATSTSAPQIPMASNRPLYREIVVHGYGNGTNDVHLEPDAVTKPPPADVGRSASTASETTSSNISTVPSSASMADTIESSLSSPTLQESPMKPAAKTRRWSSQDAASASSYSSSSSSPPVSSAVLSKSNSLNRRSISSALEGYTHAARAFGQFVDSERRSIFANGRQNASEPKRNTPVPQSRSLPLSVFEDDIVEEPYVLPRDSGDWTAMQEFLDGKEAADGGAVHAWEQYADLGGLTEVR</sequence>
<dbReference type="PANTHER" id="PTHR39601">
    <property type="entry name" value="CHORIOGENIN HMINOR"/>
    <property type="match status" value="1"/>
</dbReference>
<evidence type="ECO:0000313" key="3">
    <source>
        <dbReference type="EMBL" id="OAA50350.1"/>
    </source>
</evidence>
<feature type="compositionally biased region" description="Low complexity" evidence="1">
    <location>
        <begin position="672"/>
        <end position="686"/>
    </location>
</feature>
<evidence type="ECO:0000259" key="2">
    <source>
        <dbReference type="Pfam" id="PF26013"/>
    </source>
</evidence>
<comment type="caution">
    <text evidence="3">The sequence shown here is derived from an EMBL/GenBank/DDBJ whole genome shotgun (WGS) entry which is preliminary data.</text>
</comment>
<feature type="compositionally biased region" description="Low complexity" evidence="1">
    <location>
        <begin position="722"/>
        <end position="748"/>
    </location>
</feature>
<keyword evidence="4" id="KW-1185">Reference proteome</keyword>
<gene>
    <name evidence="3" type="ORF">NOR_00800</name>
</gene>
<proteinExistence type="predicted"/>
<dbReference type="Proteomes" id="UP000243498">
    <property type="component" value="Unassembled WGS sequence"/>
</dbReference>
<feature type="region of interest" description="Disordered" evidence="1">
    <location>
        <begin position="523"/>
        <end position="549"/>
    </location>
</feature>
<protein>
    <recommendedName>
        <fullName evidence="2">DUF8004 domain-containing protein</fullName>
    </recommendedName>
</protein>
<dbReference type="Pfam" id="PF26013">
    <property type="entry name" value="DUF8004"/>
    <property type="match status" value="1"/>
</dbReference>
<name>A0A162M459_METRR</name>
<dbReference type="InterPro" id="IPR058317">
    <property type="entry name" value="DUF8004"/>
</dbReference>
<organism evidence="3 4">
    <name type="scientific">Metarhizium rileyi (strain RCEF 4871)</name>
    <name type="common">Nomuraea rileyi</name>
    <dbReference type="NCBI Taxonomy" id="1649241"/>
    <lineage>
        <taxon>Eukaryota</taxon>
        <taxon>Fungi</taxon>
        <taxon>Dikarya</taxon>
        <taxon>Ascomycota</taxon>
        <taxon>Pezizomycotina</taxon>
        <taxon>Sordariomycetes</taxon>
        <taxon>Hypocreomycetidae</taxon>
        <taxon>Hypocreales</taxon>
        <taxon>Clavicipitaceae</taxon>
        <taxon>Metarhizium</taxon>
    </lineage>
</organism>
<dbReference type="STRING" id="1081105.A0A162M459"/>
<dbReference type="OrthoDB" id="4114825at2759"/>
<feature type="region of interest" description="Disordered" evidence="1">
    <location>
        <begin position="606"/>
        <end position="632"/>
    </location>
</feature>
<feature type="compositionally biased region" description="Polar residues" evidence="1">
    <location>
        <begin position="687"/>
        <end position="708"/>
    </location>
</feature>
<evidence type="ECO:0000313" key="4">
    <source>
        <dbReference type="Proteomes" id="UP000243498"/>
    </source>
</evidence>
<feature type="region of interest" description="Disordered" evidence="1">
    <location>
        <begin position="650"/>
        <end position="748"/>
    </location>
</feature>
<dbReference type="AlphaFoldDB" id="A0A162M459"/>
<feature type="region of interest" description="Disordered" evidence="1">
    <location>
        <begin position="1"/>
        <end position="23"/>
    </location>
</feature>
<dbReference type="PANTHER" id="PTHR39601:SF1">
    <property type="entry name" value="CHORIOGENIN HMINOR"/>
    <property type="match status" value="1"/>
</dbReference>
<reference evidence="3 4" key="1">
    <citation type="journal article" date="2016" name="Genome Biol. Evol.">
        <title>Divergent and convergent evolution of fungal pathogenicity.</title>
        <authorList>
            <person name="Shang Y."/>
            <person name="Xiao G."/>
            <person name="Zheng P."/>
            <person name="Cen K."/>
            <person name="Zhan S."/>
            <person name="Wang C."/>
        </authorList>
    </citation>
    <scope>NUCLEOTIDE SEQUENCE [LARGE SCALE GENOMIC DNA]</scope>
    <source>
        <strain evidence="3 4">RCEF 4871</strain>
    </source>
</reference>
<evidence type="ECO:0000256" key="1">
    <source>
        <dbReference type="SAM" id="MobiDB-lite"/>
    </source>
</evidence>
<dbReference type="OMA" id="PAWEQYA"/>